<evidence type="ECO:0000259" key="2">
    <source>
        <dbReference type="Pfam" id="PF22980"/>
    </source>
</evidence>
<evidence type="ECO:0000256" key="1">
    <source>
        <dbReference type="SAM" id="MobiDB-lite"/>
    </source>
</evidence>
<dbReference type="Pfam" id="PF22980">
    <property type="entry name" value="Myb_DNA-bind_8"/>
    <property type="match status" value="1"/>
</dbReference>
<dbReference type="Proteomes" id="UP000037696">
    <property type="component" value="Unassembled WGS sequence"/>
</dbReference>
<sequence length="102" mass="11534">MTPKNTPQPKKAPTKRRREKASFDKNHEFLLHCLTLSDARINYAAVAECEGITVQQARWRFWSLKTNISSQGNATSGADSQTKKKGRAKKDKQEGNDTKENN</sequence>
<gene>
    <name evidence="3" type="ORF">ACN38_g2661</name>
</gene>
<evidence type="ECO:0000313" key="3">
    <source>
        <dbReference type="EMBL" id="KOS46457.1"/>
    </source>
</evidence>
<reference evidence="3 4" key="1">
    <citation type="submission" date="2015-08" db="EMBL/GenBank/DDBJ databases">
        <title>Genome sequencing of Penicillium nordicum.</title>
        <authorList>
            <person name="Nguyen H.D."/>
            <person name="Seifert K.A."/>
        </authorList>
    </citation>
    <scope>NUCLEOTIDE SEQUENCE [LARGE SCALE GENOMIC DNA]</scope>
    <source>
        <strain evidence="3 4">DAOMC 185683</strain>
    </source>
</reference>
<protein>
    <recommendedName>
        <fullName evidence="2">Myb-like DNA-binding domain-containing protein</fullName>
    </recommendedName>
</protein>
<feature type="region of interest" description="Disordered" evidence="1">
    <location>
        <begin position="1"/>
        <end position="23"/>
    </location>
</feature>
<feature type="compositionally biased region" description="Polar residues" evidence="1">
    <location>
        <begin position="67"/>
        <end position="80"/>
    </location>
</feature>
<organism evidence="3 4">
    <name type="scientific">Penicillium nordicum</name>
    <dbReference type="NCBI Taxonomy" id="229535"/>
    <lineage>
        <taxon>Eukaryota</taxon>
        <taxon>Fungi</taxon>
        <taxon>Dikarya</taxon>
        <taxon>Ascomycota</taxon>
        <taxon>Pezizomycotina</taxon>
        <taxon>Eurotiomycetes</taxon>
        <taxon>Eurotiomycetidae</taxon>
        <taxon>Eurotiales</taxon>
        <taxon>Aspergillaceae</taxon>
        <taxon>Penicillium</taxon>
    </lineage>
</organism>
<dbReference type="OrthoDB" id="4318382at2759"/>
<dbReference type="InterPro" id="IPR054505">
    <property type="entry name" value="Myb_DNA-bind_8"/>
</dbReference>
<feature type="compositionally biased region" description="Basic and acidic residues" evidence="1">
    <location>
        <begin position="91"/>
        <end position="102"/>
    </location>
</feature>
<proteinExistence type="predicted"/>
<keyword evidence="4" id="KW-1185">Reference proteome</keyword>
<evidence type="ECO:0000313" key="4">
    <source>
        <dbReference type="Proteomes" id="UP000037696"/>
    </source>
</evidence>
<accession>A0A0M8P9R1</accession>
<comment type="caution">
    <text evidence="3">The sequence shown here is derived from an EMBL/GenBank/DDBJ whole genome shotgun (WGS) entry which is preliminary data.</text>
</comment>
<dbReference type="EMBL" id="LHQQ01000029">
    <property type="protein sequence ID" value="KOS46457.1"/>
    <property type="molecule type" value="Genomic_DNA"/>
</dbReference>
<feature type="domain" description="Myb-like DNA-binding" evidence="2">
    <location>
        <begin position="24"/>
        <end position="68"/>
    </location>
</feature>
<dbReference type="AlphaFoldDB" id="A0A0M8P9R1"/>
<name>A0A0M8P9R1_9EURO</name>
<feature type="region of interest" description="Disordered" evidence="1">
    <location>
        <begin position="67"/>
        <end position="102"/>
    </location>
</feature>